<geneLocation type="plasmid" evidence="1 2">
    <name>pREB3</name>
</geneLocation>
<dbReference type="KEGG" id="amr:AM1_C0026"/>
<protein>
    <submittedName>
        <fullName evidence="1">Uncharacterized protein</fullName>
    </submittedName>
</protein>
<dbReference type="HOGENOM" id="CLU_3178845_0_0_3"/>
<accession>A8ZMC5</accession>
<reference evidence="1 2" key="1">
    <citation type="journal article" date="2008" name="Proc. Natl. Acad. Sci. U.S.A.">
        <title>Niche adaptation and genome expansion in the chlorophyll d-producing cyanobacterium Acaryochloris marina.</title>
        <authorList>
            <person name="Swingley W.D."/>
            <person name="Chen M."/>
            <person name="Cheung P.C."/>
            <person name="Conrad A.L."/>
            <person name="Dejesa L.C."/>
            <person name="Hao J."/>
            <person name="Honchak B.M."/>
            <person name="Karbach L.E."/>
            <person name="Kurdoglu A."/>
            <person name="Lahiri S."/>
            <person name="Mastrian S.D."/>
            <person name="Miyashita H."/>
            <person name="Page L."/>
            <person name="Ramakrishna P."/>
            <person name="Satoh S."/>
            <person name="Sattley W.M."/>
            <person name="Shimada Y."/>
            <person name="Taylor H.L."/>
            <person name="Tomo T."/>
            <person name="Tsuchiya T."/>
            <person name="Wang Z.T."/>
            <person name="Raymond J."/>
            <person name="Mimuro M."/>
            <person name="Blankenship R.E."/>
            <person name="Touchman J.W."/>
        </authorList>
    </citation>
    <scope>NUCLEOTIDE SEQUENCE [LARGE SCALE GENOMIC DNA]</scope>
    <source>
        <strain evidence="2">MBIC 11017</strain>
        <plasmid evidence="2">Plasmid pREB3</plasmid>
    </source>
</reference>
<keyword evidence="1" id="KW-0614">Plasmid</keyword>
<organism evidence="1 2">
    <name type="scientific">Acaryochloris marina (strain MBIC 11017)</name>
    <dbReference type="NCBI Taxonomy" id="329726"/>
    <lineage>
        <taxon>Bacteria</taxon>
        <taxon>Bacillati</taxon>
        <taxon>Cyanobacteriota</taxon>
        <taxon>Cyanophyceae</taxon>
        <taxon>Acaryochloridales</taxon>
        <taxon>Acaryochloridaceae</taxon>
        <taxon>Acaryochloris</taxon>
    </lineage>
</organism>
<keyword evidence="2" id="KW-1185">Reference proteome</keyword>
<evidence type="ECO:0000313" key="2">
    <source>
        <dbReference type="Proteomes" id="UP000000268"/>
    </source>
</evidence>
<evidence type="ECO:0000313" key="1">
    <source>
        <dbReference type="EMBL" id="ABW32336.1"/>
    </source>
</evidence>
<dbReference type="Proteomes" id="UP000000268">
    <property type="component" value="Plasmid pREB3"/>
</dbReference>
<proteinExistence type="predicted"/>
<dbReference type="EMBL" id="CP000840">
    <property type="protein sequence ID" value="ABW32336.1"/>
    <property type="molecule type" value="Genomic_DNA"/>
</dbReference>
<gene>
    <name evidence="1" type="ordered locus">AM1_C0026</name>
</gene>
<name>A8ZMC5_ACAM1</name>
<dbReference type="AlphaFoldDB" id="A8ZMC5"/>
<sequence>MLQSAHNRGDLRLKYQPPTQLQIASNWGIATIDAKRGHVNPQSLPN</sequence>